<keyword evidence="9" id="KW-1185">Reference proteome</keyword>
<keyword evidence="3 5" id="KW-0347">Helicase</keyword>
<dbReference type="PROSITE" id="PS51198">
    <property type="entry name" value="UVRD_HELICASE_ATP_BIND"/>
    <property type="match status" value="1"/>
</dbReference>
<dbReference type="GO" id="GO:0016787">
    <property type="term" value="F:hydrolase activity"/>
    <property type="evidence" value="ECO:0007669"/>
    <property type="project" value="UniProtKB-UniRule"/>
</dbReference>
<comment type="caution">
    <text evidence="8">The sequence shown here is derived from an EMBL/GenBank/DDBJ whole genome shotgun (WGS) entry which is preliminary data.</text>
</comment>
<evidence type="ECO:0000256" key="2">
    <source>
        <dbReference type="ARBA" id="ARBA00022801"/>
    </source>
</evidence>
<evidence type="ECO:0000313" key="8">
    <source>
        <dbReference type="EMBL" id="CAG9318771.1"/>
    </source>
</evidence>
<dbReference type="SUPFAM" id="SSF48452">
    <property type="entry name" value="TPR-like"/>
    <property type="match status" value="1"/>
</dbReference>
<dbReference type="InterPro" id="IPR014016">
    <property type="entry name" value="UvrD-like_ATP-bd"/>
</dbReference>
<protein>
    <recommendedName>
        <fullName evidence="7">UvrD-like helicase ATP-binding domain-containing protein</fullName>
    </recommendedName>
</protein>
<accession>A0AAU9IT26</accession>
<feature type="domain" description="UvrD-like helicase ATP-binding" evidence="7">
    <location>
        <begin position="343"/>
        <end position="786"/>
    </location>
</feature>
<gene>
    <name evidence="8" type="ORF">BSTOLATCC_MIC22137</name>
</gene>
<keyword evidence="1 5" id="KW-0547">Nucleotide-binding</keyword>
<dbReference type="GO" id="GO:0004386">
    <property type="term" value="F:helicase activity"/>
    <property type="evidence" value="ECO:0007669"/>
    <property type="project" value="UniProtKB-UniRule"/>
</dbReference>
<evidence type="ECO:0000256" key="4">
    <source>
        <dbReference type="ARBA" id="ARBA00022840"/>
    </source>
</evidence>
<keyword evidence="2 5" id="KW-0378">Hydrolase</keyword>
<feature type="region of interest" description="Disordered" evidence="6">
    <location>
        <begin position="1246"/>
        <end position="1331"/>
    </location>
</feature>
<proteinExistence type="predicted"/>
<feature type="region of interest" description="Disordered" evidence="6">
    <location>
        <begin position="1"/>
        <end position="23"/>
    </location>
</feature>
<evidence type="ECO:0000256" key="1">
    <source>
        <dbReference type="ARBA" id="ARBA00022741"/>
    </source>
</evidence>
<evidence type="ECO:0000256" key="5">
    <source>
        <dbReference type="PROSITE-ProRule" id="PRU00560"/>
    </source>
</evidence>
<feature type="compositionally biased region" description="Acidic residues" evidence="6">
    <location>
        <begin position="1288"/>
        <end position="1321"/>
    </location>
</feature>
<reference evidence="8" key="1">
    <citation type="submission" date="2021-09" db="EMBL/GenBank/DDBJ databases">
        <authorList>
            <consortium name="AG Swart"/>
            <person name="Singh M."/>
            <person name="Singh A."/>
            <person name="Seah K."/>
            <person name="Emmerich C."/>
        </authorList>
    </citation>
    <scope>NUCLEOTIDE SEQUENCE</scope>
    <source>
        <strain evidence="8">ATCC30299</strain>
    </source>
</reference>
<name>A0AAU9IT26_9CILI</name>
<dbReference type="SUPFAM" id="SSF52540">
    <property type="entry name" value="P-loop containing nucleoside triphosphate hydrolases"/>
    <property type="match status" value="1"/>
</dbReference>
<organism evidence="8 9">
    <name type="scientific">Blepharisma stoltei</name>
    <dbReference type="NCBI Taxonomy" id="1481888"/>
    <lineage>
        <taxon>Eukaryota</taxon>
        <taxon>Sar</taxon>
        <taxon>Alveolata</taxon>
        <taxon>Ciliophora</taxon>
        <taxon>Postciliodesmatophora</taxon>
        <taxon>Heterotrichea</taxon>
        <taxon>Heterotrichida</taxon>
        <taxon>Blepharismidae</taxon>
        <taxon>Blepharisma</taxon>
    </lineage>
</organism>
<feature type="compositionally biased region" description="Basic residues" evidence="6">
    <location>
        <begin position="1"/>
        <end position="19"/>
    </location>
</feature>
<evidence type="ECO:0000256" key="6">
    <source>
        <dbReference type="SAM" id="MobiDB-lite"/>
    </source>
</evidence>
<keyword evidence="4 5" id="KW-0067">ATP-binding</keyword>
<feature type="compositionally biased region" description="Basic and acidic residues" evidence="6">
    <location>
        <begin position="1322"/>
        <end position="1331"/>
    </location>
</feature>
<dbReference type="GO" id="GO:0005524">
    <property type="term" value="F:ATP binding"/>
    <property type="evidence" value="ECO:0007669"/>
    <property type="project" value="UniProtKB-UniRule"/>
</dbReference>
<dbReference type="PANTHER" id="PTHR21529:SF4">
    <property type="entry name" value="TPR AND ANKYRIN REPEAT-CONTAINING PROTEIN 1"/>
    <property type="match status" value="1"/>
</dbReference>
<dbReference type="Gene3D" id="3.40.50.300">
    <property type="entry name" value="P-loop containing nucleotide triphosphate hydrolases"/>
    <property type="match status" value="2"/>
</dbReference>
<feature type="compositionally biased region" description="Basic and acidic residues" evidence="6">
    <location>
        <begin position="1258"/>
        <end position="1287"/>
    </location>
</feature>
<evidence type="ECO:0000259" key="7">
    <source>
        <dbReference type="PROSITE" id="PS51198"/>
    </source>
</evidence>
<dbReference type="PANTHER" id="PTHR21529">
    <property type="entry name" value="MAMMARY TURMOR VIRUS RECEPTOR HOMOLOG 1, 2 MTVR1, 2"/>
    <property type="match status" value="1"/>
</dbReference>
<dbReference type="InterPro" id="IPR027417">
    <property type="entry name" value="P-loop_NTPase"/>
</dbReference>
<sequence>MDSQNKTHHVSKREKKRLKQKEGVTNESLHPIATLLAQDVLKRFILNCQFLQSEHDLFDLRKNRENTRFAHYTDVWLAWLKYQIIAYEKERFMGLEAPQVEDKMTLRNSPNAPYFWKAYDLFDGIPEAIWKVRFTKKARKTILKWPIDWRESLLKRVMEFSIGYIAPKINCKILKEGPCSNMIFFKTDIETGNMNALIVALVDRLPIVRDDLVCQYKFFHYFKVLDFGQSNQELNDVIADFLSSINNDNDRYIDCNEFPSFENTFVRNDQGWYRPKWFMPIYLSWDESHDIIYNPNTKRWVSTRTADEDNEIKYHENSLVQKLSEAESCQDLLKILNTIPNFKIKLTDEQQELVGTPGNVLAIGRSGTGKTTCSILRMFSSDLLFKYRAKQGNRKLTPSDLDRSSKLHCVFVTASPVLTNEVKRFYEKLNTHMKDEIKAREDAKKTKDLELEEIKLEPQQSVEHFYEEEELEEEEDLAYEGPSSLAFLRDEDFPLFVTVRKLIFMIDATLKRPYFDRTLDGQVIGSNLNFEWHNEHTNNLRVNKNVCNQYRKEYEMYEKMDSEDDSDNEDDAEYYYEGVNRKAVAYRPVKVKSKWRWHRRRNYEVDFKIFKEKFWPKIKQKTYFSALVIWTEISAYIKGSADSYIYKGWYLPKTVYASRVSQSQLLSYADKWIVWDLFMQYERWKCCENAYDFQDVVNYILNQVNNQNYYGCPIHYMMVDEVQDLTPATLALLLEVTQQKLFFSGDTAQTIAKGVGFRFCDLSNLFKTSRLEVPAVRQLTMNFRSHNQILELANSIVALLEALFPYSIDRMAKERSIEDGPKPILIDSGNINHLFALLFGRDSTQTSDGIQFGCNQVIIVRNQDAKEKINPLFKHALCLTVFESKGLEFEDVILYNFFTDSDISKEKWRALANIYRLDTNPKYRPTNFEDLQNHVPKLRHKGYFDTSKYALLCTELKHLYVAVTRPKKRLVIYDDDPENRFFMQEFWKMMDVVKKLELSNESFQIVITDPEVIAIAQKSSQEAWRNQGLRMMSHKFYDQAVKCFQASGDRKLELNATAHSKANEATELLSESESNLLYYVSKVSRIKWREQKRKAYGLFNEAGDIFMDLLENDSKGNSVLKRRAARCYASGKKYEKAAKLFEEEELLGQAAEAYLANGKVEKAGDLFNEKNEFFRAIECYSQIRNWEKLLRCVYTHKDSMTVEQRQKYIYKYVPAALEDLMPKLLPTIEKETTYVNKVIEEDKNKIAEVNESDEESDGEQKTETNGEKKTVFVIGRGEDYENRKLASSEEDEGEENNEPEEYILKEDEENSEENEGEEGEENAEKSLEESQKILESASNPFLNKSQMSQDSFVLLENESQSDSFSIISGSEFRLGEALGAGLEDIDPEDEWLQLENRSVVESLASAIKKDGSLMSDYSIIDNVHAAALNLGGRLVSTKADIFIEDESMRKIIEIIGMFSDEVNSYLKSLRSAESLMSSQIMKEDWQLVSLIDLDDMSQELLGVILDTLEDFGMFKMCLVVCNRYHLAERLGRYVNSLGFKYSNLSSIKVNEIDKPSFLLSQTQRAVIAYTAVHNVFEMLNPEYLSLKEKFDLKNLGFESLQGLLLLGYWKKTVYIMDKENSLAVTSAFLDWKNYKNIYLMFYEGTDISKASKEGFEWLPFEIPKNNSEMNAAIIALDSVVWNLNAFYSYTIQKKYIYTLSGELPEFPSYFPYNSAFWAYQIKKEEINDFSTFIYCFATIKNIFSLNKPRNILKIWDSLSAFTQIFYALQSNTKTQSLLQDFSSESFQTVLQALSMVIKFLTTNTTTLPADPYYSAILFALLSPFGIRQIENTLITQVYPYATHAVVHKSSSIFKHVKINEIPNTYIADIEGQFLLIPIKDVKDALIQIFVQNIAPVIRARTKRYREIVSRTEKLMTKERDIEIIACLANIYGELWMYDFLKSHVYGNPYCLNSYIEGDMLGNTKYIEYVEANKKLDSLYEMTDGYEYSIYYLQYTRNSEIKSLEKIINNYERFMTESYGFSKNDIIRFLLEKSRFLYSCDAKITEIAKHALLSNIQIAINLSEKGHHDNETVKFLWMAYELSKISGYSLYFQEMLNSRYKSIFKNEVKSPKISFFYKYALLYLDIDYYYKAGYLEDVSISICSLFEYQFKDFEILTKLFLFKKAVCLWILSLGINAFLPKCFEPYLSYFVQEDNKFIITSIVKGKDENLSTELIKWLFEVLNSICTSSIPIDEKEAFLLEMYEIFYLISAYGNTKLLFKEIFQLFSAAQFEHSIRFKPFSENLLSVFEIDTEEKLEEFQKNTESQCNFTEFIVIEHKNIKENKIAAEELNKWWFDECRVLALRHQEERKLRRLNIRKVRRIKIANPIEQMYFSVLSNKLAETEEQKPRIMLKAWKNSKTHMKLLYKIQKYQAMLLNCLYTVSSAKALDFHYLLGQMTFITNINEEFQKYAASGYDDLEEFVTKSFSQIKESKVKLKSWKKVMAPILLLGNNQIQVKRKWNTKWIEKKAKTFKKRRPRDPFKRY</sequence>
<evidence type="ECO:0000313" key="9">
    <source>
        <dbReference type="Proteomes" id="UP001162131"/>
    </source>
</evidence>
<evidence type="ECO:0000256" key="3">
    <source>
        <dbReference type="ARBA" id="ARBA00022806"/>
    </source>
</evidence>
<dbReference type="InterPro" id="IPR011990">
    <property type="entry name" value="TPR-like_helical_dom_sf"/>
</dbReference>
<dbReference type="InterPro" id="IPR039904">
    <property type="entry name" value="TRANK1"/>
</dbReference>
<dbReference type="Proteomes" id="UP001162131">
    <property type="component" value="Unassembled WGS sequence"/>
</dbReference>
<dbReference type="InterPro" id="IPR013986">
    <property type="entry name" value="DExx_box_DNA_helicase_dom_sf"/>
</dbReference>
<feature type="binding site" evidence="5">
    <location>
        <begin position="364"/>
        <end position="371"/>
    </location>
    <ligand>
        <name>ATP</name>
        <dbReference type="ChEBI" id="CHEBI:30616"/>
    </ligand>
</feature>
<dbReference type="Pfam" id="PF00580">
    <property type="entry name" value="UvrD-helicase"/>
    <property type="match status" value="1"/>
</dbReference>
<dbReference type="Gene3D" id="1.10.10.160">
    <property type="match status" value="1"/>
</dbReference>
<dbReference type="EMBL" id="CAJZBQ010000021">
    <property type="protein sequence ID" value="CAG9318771.1"/>
    <property type="molecule type" value="Genomic_DNA"/>
</dbReference>